<evidence type="ECO:0000313" key="3">
    <source>
        <dbReference type="Proteomes" id="UP000541033"/>
    </source>
</evidence>
<name>A0A7X5R4D8_9MICO</name>
<dbReference type="EMBL" id="JAAMOX010000003">
    <property type="protein sequence ID" value="NIH55115.1"/>
    <property type="molecule type" value="Genomic_DNA"/>
</dbReference>
<feature type="region of interest" description="Disordered" evidence="1">
    <location>
        <begin position="42"/>
        <end position="68"/>
    </location>
</feature>
<comment type="caution">
    <text evidence="2">The sequence shown here is derived from an EMBL/GenBank/DDBJ whole genome shotgun (WGS) entry which is preliminary data.</text>
</comment>
<gene>
    <name evidence="2" type="ORF">FHX76_003030</name>
</gene>
<organism evidence="2 3">
    <name type="scientific">Lysinibacter cavernae</name>
    <dbReference type="NCBI Taxonomy" id="1640652"/>
    <lineage>
        <taxon>Bacteria</taxon>
        <taxon>Bacillati</taxon>
        <taxon>Actinomycetota</taxon>
        <taxon>Actinomycetes</taxon>
        <taxon>Micrococcales</taxon>
        <taxon>Microbacteriaceae</taxon>
        <taxon>Lysinibacter</taxon>
    </lineage>
</organism>
<dbReference type="Proteomes" id="UP000541033">
    <property type="component" value="Unassembled WGS sequence"/>
</dbReference>
<keyword evidence="3" id="KW-1185">Reference proteome</keyword>
<proteinExistence type="predicted"/>
<evidence type="ECO:0000256" key="1">
    <source>
        <dbReference type="SAM" id="MobiDB-lite"/>
    </source>
</evidence>
<sequence>MSTTEPLPDIDVRFVTKNATDDERAAVQAVLAFLKVQESQQVRSVASRSREPWRRSQRTPEGISEYLG</sequence>
<accession>A0A7X5R4D8</accession>
<evidence type="ECO:0000313" key="2">
    <source>
        <dbReference type="EMBL" id="NIH55115.1"/>
    </source>
</evidence>
<protein>
    <recommendedName>
        <fullName evidence="4">Acyl-CoA carboxylase subunit epsilon</fullName>
    </recommendedName>
</protein>
<dbReference type="AlphaFoldDB" id="A0A7X5R4D8"/>
<evidence type="ECO:0008006" key="4">
    <source>
        <dbReference type="Google" id="ProtNLM"/>
    </source>
</evidence>
<reference evidence="2 3" key="1">
    <citation type="submission" date="2020-02" db="EMBL/GenBank/DDBJ databases">
        <title>Sequencing the genomes of 1000 actinobacteria strains.</title>
        <authorList>
            <person name="Klenk H.-P."/>
        </authorList>
    </citation>
    <scope>NUCLEOTIDE SEQUENCE [LARGE SCALE GENOMIC DNA]</scope>
    <source>
        <strain evidence="2 3">DSM 27960</strain>
    </source>
</reference>
<dbReference type="RefSeq" id="WP_167152041.1">
    <property type="nucleotide sequence ID" value="NZ_JAAMOX010000003.1"/>
</dbReference>